<keyword evidence="3" id="KW-1185">Reference proteome</keyword>
<comment type="caution">
    <text evidence="2">The sequence shown here is derived from an EMBL/GenBank/DDBJ whole genome shotgun (WGS) entry which is preliminary data.</text>
</comment>
<proteinExistence type="predicted"/>
<accession>A0ABP0KBM0</accession>
<name>A0ABP0KBM0_9DINO</name>
<dbReference type="Proteomes" id="UP001642464">
    <property type="component" value="Unassembled WGS sequence"/>
</dbReference>
<evidence type="ECO:0000313" key="3">
    <source>
        <dbReference type="Proteomes" id="UP001642464"/>
    </source>
</evidence>
<feature type="region of interest" description="Disordered" evidence="1">
    <location>
        <begin position="57"/>
        <end position="93"/>
    </location>
</feature>
<evidence type="ECO:0000256" key="1">
    <source>
        <dbReference type="SAM" id="MobiDB-lite"/>
    </source>
</evidence>
<evidence type="ECO:0000313" key="2">
    <source>
        <dbReference type="EMBL" id="CAK9023482.1"/>
    </source>
</evidence>
<gene>
    <name evidence="2" type="ORF">SCF082_LOCUS16233</name>
</gene>
<organism evidence="2 3">
    <name type="scientific">Durusdinium trenchii</name>
    <dbReference type="NCBI Taxonomy" id="1381693"/>
    <lineage>
        <taxon>Eukaryota</taxon>
        <taxon>Sar</taxon>
        <taxon>Alveolata</taxon>
        <taxon>Dinophyceae</taxon>
        <taxon>Suessiales</taxon>
        <taxon>Symbiodiniaceae</taxon>
        <taxon>Durusdinium</taxon>
    </lineage>
</organism>
<protein>
    <submittedName>
        <fullName evidence="2">Uncharacterized protein</fullName>
    </submittedName>
</protein>
<sequence length="548" mass="59270">MEEHVKKEPTAELKQLAWMQLGYETGVLVLLGKHYLDAQDRAWVSLDAFLPTISYTTGTSPTTSKNGNAREAEQYGSRGVSEPGKHASSRGFEAEENRAGCSFEGWTAKRARQKSGGLDKIELQPWVAIGEEPQCLRRCFTGTASAYGQVVQRLLPPAMPFAIWILADDHDGSGISGGHCANYDFELNLRPLASQRIAQDSRLARNRGVRREFLGPPAWLCEGGAWPRRLDAWLQVLRQRRFALRDLFDLTRPPERGEGESAAAAGSLGGLHALEIQVTEPSIFRLTTHAPTVPARPMLVPGHREEAWLALAKPQEFPTRRIPAAGREFRHSISVELAPGDYTLLFVLEMPTGRRWLEALRIATGESSPGTFGSLGAGGSCGSDAGNGILDLQAMAEPVPLSAWRPQPMSFMITLPRPPGTFEEGAGDAQGLQIIARSSMNLGVAAEGNAPPVVLHAKAHGHFTLLRSGPSGQVRRSWVFVHGNGYTAMAGPAKKESFYEAGTSSGAEDSRTTCVEFNVELAALSLTPPTVQGQFIAPLPGSLDLRLG</sequence>
<dbReference type="EMBL" id="CAXAMM010010491">
    <property type="protein sequence ID" value="CAK9023482.1"/>
    <property type="molecule type" value="Genomic_DNA"/>
</dbReference>
<reference evidence="2 3" key="1">
    <citation type="submission" date="2024-02" db="EMBL/GenBank/DDBJ databases">
        <authorList>
            <person name="Chen Y."/>
            <person name="Shah S."/>
            <person name="Dougan E. K."/>
            <person name="Thang M."/>
            <person name="Chan C."/>
        </authorList>
    </citation>
    <scope>NUCLEOTIDE SEQUENCE [LARGE SCALE GENOMIC DNA]</scope>
</reference>